<reference evidence="6 7" key="1">
    <citation type="submission" date="2017-02" db="EMBL/GenBank/DDBJ databases">
        <title>Genome sequence of Clostridium beijerinckii Br21.</title>
        <authorList>
            <person name="Fonseca B.C."/>
            <person name="Guazzaroni M.E."/>
            <person name="Riano-Pachon D.M."/>
            <person name="Reginatto V."/>
        </authorList>
    </citation>
    <scope>NUCLEOTIDE SEQUENCE [LARGE SCALE GENOMIC DNA]</scope>
    <source>
        <strain evidence="6 7">Br21</strain>
    </source>
</reference>
<keyword evidence="2 6" id="KW-0645">Protease</keyword>
<evidence type="ECO:0000256" key="1">
    <source>
        <dbReference type="ARBA" id="ARBA00011073"/>
    </source>
</evidence>
<dbReference type="CDD" id="cd04847">
    <property type="entry name" value="Peptidases_S8_Subtilisin_like_2"/>
    <property type="match status" value="1"/>
</dbReference>
<dbReference type="GO" id="GO:0004252">
    <property type="term" value="F:serine-type endopeptidase activity"/>
    <property type="evidence" value="ECO:0007669"/>
    <property type="project" value="InterPro"/>
</dbReference>
<comment type="caution">
    <text evidence="6">The sequence shown here is derived from an EMBL/GenBank/DDBJ whole genome shotgun (WGS) entry which is preliminary data.</text>
</comment>
<dbReference type="EMBL" id="MWMH01000004">
    <property type="protein sequence ID" value="OOP72935.1"/>
    <property type="molecule type" value="Genomic_DNA"/>
</dbReference>
<dbReference type="InterPro" id="IPR036852">
    <property type="entry name" value="Peptidase_S8/S53_dom_sf"/>
</dbReference>
<dbReference type="GO" id="GO:0006508">
    <property type="term" value="P:proteolysis"/>
    <property type="evidence" value="ECO:0007669"/>
    <property type="project" value="UniProtKB-KW"/>
</dbReference>
<comment type="similarity">
    <text evidence="1">Belongs to the peptidase S8 family.</text>
</comment>
<name>A0A1S9N671_CLOBE</name>
<dbReference type="AlphaFoldDB" id="A0A1S9N671"/>
<keyword evidence="4" id="KW-0720">Serine protease</keyword>
<evidence type="ECO:0000313" key="7">
    <source>
        <dbReference type="Proteomes" id="UP000190959"/>
    </source>
</evidence>
<evidence type="ECO:0000256" key="2">
    <source>
        <dbReference type="ARBA" id="ARBA00022670"/>
    </source>
</evidence>
<evidence type="ECO:0000313" key="6">
    <source>
        <dbReference type="EMBL" id="OOP72935.1"/>
    </source>
</evidence>
<dbReference type="Pfam" id="PF00082">
    <property type="entry name" value="Peptidase_S8"/>
    <property type="match status" value="1"/>
</dbReference>
<organism evidence="6 7">
    <name type="scientific">Clostridium beijerinckii</name>
    <name type="common">Clostridium MP</name>
    <dbReference type="NCBI Taxonomy" id="1520"/>
    <lineage>
        <taxon>Bacteria</taxon>
        <taxon>Bacillati</taxon>
        <taxon>Bacillota</taxon>
        <taxon>Clostridia</taxon>
        <taxon>Eubacteriales</taxon>
        <taxon>Clostridiaceae</taxon>
        <taxon>Clostridium</taxon>
    </lineage>
</organism>
<feature type="domain" description="Peptidase S8/S53" evidence="5">
    <location>
        <begin position="268"/>
        <end position="531"/>
    </location>
</feature>
<dbReference type="InterPro" id="IPR000209">
    <property type="entry name" value="Peptidase_S8/S53_dom"/>
</dbReference>
<sequence>MNDLLQLKGTFEQKSNNSRPGSPELPSEATVKVEHLEKLKNDLEALKEFWSEDTILNGALVSVFYIDVIAKSRRISGTLTKGSITANSSIVGAKFSKSDRMKHIITHYVSLEMLNESIERYKKSITVLKKQFNGVIDCEDVKKLNQKKISYDNSLIAKTNFLKIIVDAHYVEKFSIVMQEEELKENSIITIYKTDTDTIELMDKIGINLLSARLIDDTTMLLTPDQLAILKQKAPYLISMAISDISKLTKTDFENIDRETINIPSPKNEPTIGVIDTMFDENVYFSEWVDFKNMVSSDIELSQDDYFHGTAVSSIIVDGPSINPDLDDGCGRFKVRHFGVAAGRYFSSFSILRAINEIISSNKDIKVWNLSLGAPVEVNPNFISPEAAILDKIQYENDIIFIIAGTNKNSMNKTVEAIGAPADSINSLVVNSVDFENKPAKYSRKGPVLSFFTKPDVSYYGGDGNKKIRVCTSMGEAFVAGTSFAAPWISRKMSYLIDVLGLSREVAKALIINSATGWHPQKISSSLIGHGVVPQKIDDILKSPNDEIRFILSGVSEKYDTYNYNLPVPIDKEKHPFIAKATMCYFPYCSRNQGVDYTNTELDIYFGRINGKEIKSINNNQQCTDGNHLYEGNARKFYRKWDNVKHIIEFAKNNKPKKVYDKGIWGISIKTKERLEEKFGDGIKFGIVVTLKEINGVNRIEDFIRNCSLRGWLVNRVDIDNRIDIYNIAEENIDFDDVF</sequence>
<dbReference type="Proteomes" id="UP000190959">
    <property type="component" value="Unassembled WGS sequence"/>
</dbReference>
<evidence type="ECO:0000256" key="3">
    <source>
        <dbReference type="ARBA" id="ARBA00022801"/>
    </source>
</evidence>
<gene>
    <name evidence="6" type="ORF">CBEIBR21_14115</name>
</gene>
<dbReference type="InterPro" id="IPR034074">
    <property type="entry name" value="Y4bN_pept_dom"/>
</dbReference>
<dbReference type="InterPro" id="IPR050131">
    <property type="entry name" value="Peptidase_S8_subtilisin-like"/>
</dbReference>
<dbReference type="PANTHER" id="PTHR43806">
    <property type="entry name" value="PEPTIDASE S8"/>
    <property type="match status" value="1"/>
</dbReference>
<protein>
    <submittedName>
        <fullName evidence="6">Serine protease</fullName>
    </submittedName>
</protein>
<dbReference type="Gene3D" id="3.40.50.200">
    <property type="entry name" value="Peptidase S8/S53 domain"/>
    <property type="match status" value="1"/>
</dbReference>
<dbReference type="SUPFAM" id="SSF52743">
    <property type="entry name" value="Subtilisin-like"/>
    <property type="match status" value="1"/>
</dbReference>
<evidence type="ECO:0000259" key="5">
    <source>
        <dbReference type="Pfam" id="PF00082"/>
    </source>
</evidence>
<evidence type="ECO:0000256" key="4">
    <source>
        <dbReference type="ARBA" id="ARBA00022825"/>
    </source>
</evidence>
<dbReference type="PANTHER" id="PTHR43806:SF11">
    <property type="entry name" value="CEREVISIN-RELATED"/>
    <property type="match status" value="1"/>
</dbReference>
<keyword evidence="3" id="KW-0378">Hydrolase</keyword>
<proteinExistence type="inferred from homology"/>
<dbReference type="RefSeq" id="WP_008419127.1">
    <property type="nucleotide sequence ID" value="NZ_MWMH01000004.1"/>
</dbReference>
<accession>A0A1S9N671</accession>